<dbReference type="HOGENOM" id="CLU_2026155_0_0_1"/>
<keyword evidence="1" id="KW-0472">Membrane</keyword>
<protein>
    <submittedName>
        <fullName evidence="2">Uncharacterized protein</fullName>
    </submittedName>
</protein>
<name>C5FZA0_ARTOC</name>
<feature type="transmembrane region" description="Helical" evidence="1">
    <location>
        <begin position="34"/>
        <end position="59"/>
    </location>
</feature>
<evidence type="ECO:0000313" key="2">
    <source>
        <dbReference type="EMBL" id="EEQ35203.1"/>
    </source>
</evidence>
<organism evidence="2 3">
    <name type="scientific">Arthroderma otae (strain ATCC MYA-4605 / CBS 113480)</name>
    <name type="common">Microsporum canis</name>
    <dbReference type="NCBI Taxonomy" id="554155"/>
    <lineage>
        <taxon>Eukaryota</taxon>
        <taxon>Fungi</taxon>
        <taxon>Dikarya</taxon>
        <taxon>Ascomycota</taxon>
        <taxon>Pezizomycotina</taxon>
        <taxon>Eurotiomycetes</taxon>
        <taxon>Eurotiomycetidae</taxon>
        <taxon>Onygenales</taxon>
        <taxon>Arthrodermataceae</taxon>
        <taxon>Microsporum</taxon>
    </lineage>
</organism>
<accession>C5FZA0</accession>
<dbReference type="OMA" id="WKLKPAR"/>
<gene>
    <name evidence="2" type="ORF">MCYG_08022</name>
</gene>
<keyword evidence="1" id="KW-1133">Transmembrane helix</keyword>
<dbReference type="AlphaFoldDB" id="C5FZA0"/>
<evidence type="ECO:0000256" key="1">
    <source>
        <dbReference type="SAM" id="Phobius"/>
    </source>
</evidence>
<dbReference type="EMBL" id="DS995708">
    <property type="protein sequence ID" value="EEQ35203.1"/>
    <property type="molecule type" value="Genomic_DNA"/>
</dbReference>
<dbReference type="OrthoDB" id="4171874at2759"/>
<dbReference type="RefSeq" id="XP_002842939.1">
    <property type="nucleotide sequence ID" value="XM_002842893.1"/>
</dbReference>
<dbReference type="eggNOG" id="ENOG502RMDC">
    <property type="taxonomic scope" value="Eukaryota"/>
</dbReference>
<keyword evidence="1" id="KW-0812">Transmembrane</keyword>
<dbReference type="GeneID" id="9227447"/>
<dbReference type="Proteomes" id="UP000002035">
    <property type="component" value="Unassembled WGS sequence"/>
</dbReference>
<keyword evidence="3" id="KW-1185">Reference proteome</keyword>
<dbReference type="VEuPathDB" id="FungiDB:MCYG_08022"/>
<sequence length="111" mass="12312">MQNSSTQSLAPVPTPTGAAYTTTIEEENAHKRRLLVSVLGPFFGICLLIIAMSLAIRYWKEKQKQNKVKSATEMVQCPDDASSVPYSPTLSKYSRDIEASPWKLKPAHETS</sequence>
<evidence type="ECO:0000313" key="3">
    <source>
        <dbReference type="Proteomes" id="UP000002035"/>
    </source>
</evidence>
<proteinExistence type="predicted"/>
<reference evidence="3" key="1">
    <citation type="journal article" date="2012" name="MBio">
        <title>Comparative genome analysis of Trichophyton rubrum and related dermatophytes reveals candidate genes involved in infection.</title>
        <authorList>
            <person name="Martinez D.A."/>
            <person name="Oliver B.G."/>
            <person name="Graeser Y."/>
            <person name="Goldberg J.M."/>
            <person name="Li W."/>
            <person name="Martinez-Rossi N.M."/>
            <person name="Monod M."/>
            <person name="Shelest E."/>
            <person name="Barton R.C."/>
            <person name="Birch E."/>
            <person name="Brakhage A.A."/>
            <person name="Chen Z."/>
            <person name="Gurr S.J."/>
            <person name="Heiman D."/>
            <person name="Heitman J."/>
            <person name="Kosti I."/>
            <person name="Rossi A."/>
            <person name="Saif S."/>
            <person name="Samalova M."/>
            <person name="Saunders C.W."/>
            <person name="Shea T."/>
            <person name="Summerbell R.C."/>
            <person name="Xu J."/>
            <person name="Young S."/>
            <person name="Zeng Q."/>
            <person name="Birren B.W."/>
            <person name="Cuomo C.A."/>
            <person name="White T.C."/>
        </authorList>
    </citation>
    <scope>NUCLEOTIDE SEQUENCE [LARGE SCALE GENOMIC DNA]</scope>
    <source>
        <strain evidence="3">ATCC MYA-4605 / CBS 113480</strain>
    </source>
</reference>